<protein>
    <recommendedName>
        <fullName evidence="3">Cthe-2314-like HEPN domain-containing protein</fullName>
    </recommendedName>
</protein>
<organism evidence="1 2">
    <name type="scientific">Chryseolinea lacunae</name>
    <dbReference type="NCBI Taxonomy" id="2801331"/>
    <lineage>
        <taxon>Bacteria</taxon>
        <taxon>Pseudomonadati</taxon>
        <taxon>Bacteroidota</taxon>
        <taxon>Cytophagia</taxon>
        <taxon>Cytophagales</taxon>
        <taxon>Fulvivirgaceae</taxon>
        <taxon>Chryseolinea</taxon>
    </lineage>
</organism>
<evidence type="ECO:0008006" key="3">
    <source>
        <dbReference type="Google" id="ProtNLM"/>
    </source>
</evidence>
<proteinExistence type="predicted"/>
<comment type="caution">
    <text evidence="1">The sequence shown here is derived from an EMBL/GenBank/DDBJ whole genome shotgun (WGS) entry which is preliminary data.</text>
</comment>
<dbReference type="Proteomes" id="UP000613030">
    <property type="component" value="Unassembled WGS sequence"/>
</dbReference>
<gene>
    <name evidence="1" type="ORF">JI741_26585</name>
</gene>
<evidence type="ECO:0000313" key="1">
    <source>
        <dbReference type="EMBL" id="MBL0744829.1"/>
    </source>
</evidence>
<accession>A0ABS1KZL5</accession>
<evidence type="ECO:0000313" key="2">
    <source>
        <dbReference type="Proteomes" id="UP000613030"/>
    </source>
</evidence>
<sequence>MSKFRDDIQKIMNAPVNVINRNVMELMSTENYITYTNTIFPVDRAIYIYEFNHRVLTGLFQTNRSEFYLDDSAFAKRNEILSNGMVYIHNYISSQFSLLDILKKHAEPLPWKNDLLAEWKKLHKMNLTKFFSDMRNNILHQTNFGPSLRFDSKWGHTKIVYPVAELLKSDRWNNSKGYISTLGDYVLLEDLVEEYHGYMMDFLHRYQAILYDRNAVAFKQVLTSLLDFAHQYKAIGQQGFLPASEEYIVAKLNFYPNS</sequence>
<dbReference type="RefSeq" id="WP_202014767.1">
    <property type="nucleotide sequence ID" value="NZ_JAERRB010000013.1"/>
</dbReference>
<reference evidence="1 2" key="1">
    <citation type="submission" date="2021-01" db="EMBL/GenBank/DDBJ databases">
        <title>Chryseolinea sp. Jin1 Genome sequencing and assembly.</title>
        <authorList>
            <person name="Kim I."/>
        </authorList>
    </citation>
    <scope>NUCLEOTIDE SEQUENCE [LARGE SCALE GENOMIC DNA]</scope>
    <source>
        <strain evidence="1 2">Jin1</strain>
    </source>
</reference>
<keyword evidence="2" id="KW-1185">Reference proteome</keyword>
<name>A0ABS1KZL5_9BACT</name>
<dbReference type="EMBL" id="JAERRB010000013">
    <property type="protein sequence ID" value="MBL0744829.1"/>
    <property type="molecule type" value="Genomic_DNA"/>
</dbReference>